<evidence type="ECO:0000313" key="1">
    <source>
        <dbReference type="EMBL" id="SFM15462.1"/>
    </source>
</evidence>
<proteinExistence type="predicted"/>
<dbReference type="EMBL" id="FOTY01000018">
    <property type="protein sequence ID" value="SFM15462.1"/>
    <property type="molecule type" value="Genomic_DNA"/>
</dbReference>
<name>A0A1I4NIU2_9BACI</name>
<dbReference type="Proteomes" id="UP000199668">
    <property type="component" value="Unassembled WGS sequence"/>
</dbReference>
<dbReference type="InterPro" id="IPR032358">
    <property type="entry name" value="DUF4867"/>
</dbReference>
<gene>
    <name evidence="1" type="ORF">SAMN04488054_11840</name>
</gene>
<organism evidence="1 2">
    <name type="scientific">Salibacterium qingdaonense</name>
    <dbReference type="NCBI Taxonomy" id="266892"/>
    <lineage>
        <taxon>Bacteria</taxon>
        <taxon>Bacillati</taxon>
        <taxon>Bacillota</taxon>
        <taxon>Bacilli</taxon>
        <taxon>Bacillales</taxon>
        <taxon>Bacillaceae</taxon>
    </lineage>
</organism>
<reference evidence="1 2" key="1">
    <citation type="submission" date="2016-10" db="EMBL/GenBank/DDBJ databases">
        <authorList>
            <person name="de Groot N.N."/>
        </authorList>
    </citation>
    <scope>NUCLEOTIDE SEQUENCE [LARGE SCALE GENOMIC DNA]</scope>
    <source>
        <strain evidence="1 2">CGMCC 1.6134</strain>
    </source>
</reference>
<dbReference type="STRING" id="266892.SAMN04488054_11840"/>
<keyword evidence="2" id="KW-1185">Reference proteome</keyword>
<protein>
    <recommendedName>
        <fullName evidence="3">DUF4867 domain-containing protein</fullName>
    </recommendedName>
</protein>
<accession>A0A1I4NIU2</accession>
<sequence>MQLNDKREGKEGRAVLKKLQEKNTQLSICHVTDPSFSRFGKVLEDFPAEEAAAKIQETTVPEIGNKYVRSVPEWEKAPFLNKIEDSYYGQMPVQIGYCNGNSSSLAGLEYHKGSEINIGETDFILLIGSILDIQEGQFHTDDIHAFYIPALTAVELYQTTLHLAPCKVADQGFKCMVILPSGTNAPLEEESNDPLLFMKNKWLLSHPENKKFMEQGAHSGITGTDVYVQQV</sequence>
<dbReference type="Pfam" id="PF16161">
    <property type="entry name" value="DUF4867"/>
    <property type="match status" value="1"/>
</dbReference>
<dbReference type="AlphaFoldDB" id="A0A1I4NIU2"/>
<evidence type="ECO:0008006" key="3">
    <source>
        <dbReference type="Google" id="ProtNLM"/>
    </source>
</evidence>
<evidence type="ECO:0000313" key="2">
    <source>
        <dbReference type="Proteomes" id="UP000199668"/>
    </source>
</evidence>